<organism evidence="1 2">
    <name type="scientific">Sporolactobacillus shoreae</name>
    <dbReference type="NCBI Taxonomy" id="1465501"/>
    <lineage>
        <taxon>Bacteria</taxon>
        <taxon>Bacillati</taxon>
        <taxon>Bacillota</taxon>
        <taxon>Bacilli</taxon>
        <taxon>Bacillales</taxon>
        <taxon>Sporolactobacillaceae</taxon>
        <taxon>Sporolactobacillus</taxon>
    </lineage>
</organism>
<dbReference type="Proteomes" id="UP000298347">
    <property type="component" value="Unassembled WGS sequence"/>
</dbReference>
<sequence>MPIKPDTAKAYLEDPLKVISDAKNSVCTEPDIQLMIDECYKQLDPSYKELGPYQKLIFGWYMNAPKLLMSQNYLDEVIKPFINKVNRTLGWNLRTPEDFMK</sequence>
<reference evidence="1 2" key="1">
    <citation type="journal article" date="2015" name="Int. J. Syst. Evol. Microbiol.">
        <title>Sporolactobacillus shoreae sp. nov. and Sporolactobacillus spathodeae sp. nov., two spore-forming lactic acid bacteria isolated from tree barks in Thailand.</title>
        <authorList>
            <person name="Thamacharoensuk T."/>
            <person name="Kitahara M."/>
            <person name="Ohkuma M."/>
            <person name="Thongchul N."/>
            <person name="Tanasupawat S."/>
        </authorList>
    </citation>
    <scope>NUCLEOTIDE SEQUENCE [LARGE SCALE GENOMIC DNA]</scope>
    <source>
        <strain evidence="1 2">BK92</strain>
    </source>
</reference>
<keyword evidence="2" id="KW-1185">Reference proteome</keyword>
<comment type="caution">
    <text evidence="1">The sequence shown here is derived from an EMBL/GenBank/DDBJ whole genome shotgun (WGS) entry which is preliminary data.</text>
</comment>
<evidence type="ECO:0000313" key="2">
    <source>
        <dbReference type="Proteomes" id="UP000298347"/>
    </source>
</evidence>
<dbReference type="OrthoDB" id="2989320at2"/>
<evidence type="ECO:0000313" key="1">
    <source>
        <dbReference type="EMBL" id="TGA99448.1"/>
    </source>
</evidence>
<proteinExistence type="predicted"/>
<protein>
    <submittedName>
        <fullName evidence="1">Uncharacterized protein</fullName>
    </submittedName>
</protein>
<accession>A0A4Z0GS46</accession>
<dbReference type="EMBL" id="SRJD01000003">
    <property type="protein sequence ID" value="TGA99448.1"/>
    <property type="molecule type" value="Genomic_DNA"/>
</dbReference>
<gene>
    <name evidence="1" type="ORF">E4665_03745</name>
</gene>
<name>A0A4Z0GS46_9BACL</name>
<dbReference type="AlphaFoldDB" id="A0A4Z0GS46"/>
<dbReference type="RefSeq" id="WP_135347471.1">
    <property type="nucleotide sequence ID" value="NZ_SRJD01000003.1"/>
</dbReference>